<reference evidence="2" key="2">
    <citation type="submission" date="2021-04" db="EMBL/GenBank/DDBJ databases">
        <authorList>
            <person name="Gilroy R."/>
        </authorList>
    </citation>
    <scope>NUCLEOTIDE SEQUENCE</scope>
    <source>
        <strain evidence="2">CHK179-7159</strain>
    </source>
</reference>
<feature type="binding site" evidence="1">
    <location>
        <position position="259"/>
    </location>
    <ligand>
        <name>Mg(2+)</name>
        <dbReference type="ChEBI" id="CHEBI:18420"/>
        <label>1</label>
    </ligand>
</feature>
<accession>A0A9D2I773</accession>
<organism evidence="2 3">
    <name type="scientific">Candidatus Eisenbergiella merdipullorum</name>
    <dbReference type="NCBI Taxonomy" id="2838553"/>
    <lineage>
        <taxon>Bacteria</taxon>
        <taxon>Bacillati</taxon>
        <taxon>Bacillota</taxon>
        <taxon>Clostridia</taxon>
        <taxon>Lachnospirales</taxon>
        <taxon>Lachnospiraceae</taxon>
        <taxon>Eisenbergiella</taxon>
    </lineage>
</organism>
<keyword evidence="1" id="KW-0460">Magnesium</keyword>
<feature type="binding site" evidence="1">
    <location>
        <position position="257"/>
    </location>
    <ligand>
        <name>Mg(2+)</name>
        <dbReference type="ChEBI" id="CHEBI:18420"/>
        <label>1</label>
    </ligand>
</feature>
<dbReference type="InterPro" id="IPR005502">
    <property type="entry name" value="Ribosyl_crysJ1"/>
</dbReference>
<dbReference type="AlphaFoldDB" id="A0A9D2I773"/>
<dbReference type="EMBL" id="DWYY01000118">
    <property type="protein sequence ID" value="HJA93580.1"/>
    <property type="molecule type" value="Genomic_DNA"/>
</dbReference>
<dbReference type="Gene3D" id="1.10.4080.10">
    <property type="entry name" value="ADP-ribosylation/Crystallin J1"/>
    <property type="match status" value="1"/>
</dbReference>
<evidence type="ECO:0000313" key="2">
    <source>
        <dbReference type="EMBL" id="HJA93580.1"/>
    </source>
</evidence>
<reference evidence="2" key="1">
    <citation type="journal article" date="2021" name="PeerJ">
        <title>Extensive microbial diversity within the chicken gut microbiome revealed by metagenomics and culture.</title>
        <authorList>
            <person name="Gilroy R."/>
            <person name="Ravi A."/>
            <person name="Getino M."/>
            <person name="Pursley I."/>
            <person name="Horton D.L."/>
            <person name="Alikhan N.F."/>
            <person name="Baker D."/>
            <person name="Gharbi K."/>
            <person name="Hall N."/>
            <person name="Watson M."/>
            <person name="Adriaenssens E.M."/>
            <person name="Foster-Nyarko E."/>
            <person name="Jarju S."/>
            <person name="Secka A."/>
            <person name="Antonio M."/>
            <person name="Oren A."/>
            <person name="Chaudhuri R.R."/>
            <person name="La Ragione R."/>
            <person name="Hildebrand F."/>
            <person name="Pallen M.J."/>
        </authorList>
    </citation>
    <scope>NUCLEOTIDE SEQUENCE</scope>
    <source>
        <strain evidence="2">CHK179-7159</strain>
    </source>
</reference>
<dbReference type="Pfam" id="PF03747">
    <property type="entry name" value="ADP_ribosyl_GH"/>
    <property type="match status" value="1"/>
</dbReference>
<protein>
    <submittedName>
        <fullName evidence="2">ADP-ribosylglycohydrolase family protein</fullName>
    </submittedName>
</protein>
<dbReference type="InterPro" id="IPR036705">
    <property type="entry name" value="Ribosyl_crysJ1_sf"/>
</dbReference>
<comment type="caution">
    <text evidence="2">The sequence shown here is derived from an EMBL/GenBank/DDBJ whole genome shotgun (WGS) entry which is preliminary data.</text>
</comment>
<keyword evidence="1" id="KW-0479">Metal-binding</keyword>
<dbReference type="Proteomes" id="UP000886858">
    <property type="component" value="Unassembled WGS sequence"/>
</dbReference>
<comment type="cofactor">
    <cofactor evidence="1">
        <name>Mg(2+)</name>
        <dbReference type="ChEBI" id="CHEBI:18420"/>
    </cofactor>
    <text evidence="1">Binds 2 magnesium ions per subunit.</text>
</comment>
<evidence type="ECO:0000256" key="1">
    <source>
        <dbReference type="PIRSR" id="PIRSR605502-1"/>
    </source>
</evidence>
<proteinExistence type="predicted"/>
<dbReference type="GO" id="GO:0046872">
    <property type="term" value="F:metal ion binding"/>
    <property type="evidence" value="ECO:0007669"/>
    <property type="project" value="UniProtKB-KW"/>
</dbReference>
<evidence type="ECO:0000313" key="3">
    <source>
        <dbReference type="Proteomes" id="UP000886858"/>
    </source>
</evidence>
<name>A0A9D2I773_9FIRM</name>
<dbReference type="SUPFAM" id="SSF101478">
    <property type="entry name" value="ADP-ribosylglycohydrolase"/>
    <property type="match status" value="1"/>
</dbReference>
<sequence length="621" mass="68327">MLIEEIFRDKVYACWMGKNIGGTLGGPLEGIMELLDIKGYTQEFVTAVENDDLDLQLVNLHCLEQYAGQVTSANLAKEWLSHVHFQFDEYGHALTNMRKGLRPPLSGCYNNFFTDCMGSPIRSELWGIVCAGKPELAAYYACQDACVDHAGGEGVWGEVFFAVLECLAFEETDVEKLIATALSYLPEDSRTAGAVRLLLHSWREKKSWKENRELLIKEFGGENFTDAPLNIAFTLMGLLYGEGFTERLLITTDCGYDTDCTCATIASIMGILYGTSYLDEQWVKPLGEKILVSSPIYGFDAPKTIGELTERSIRAAKLAAAIYEAAPDKGIFSVNRETDREITLLPEGSFACCELICETHYEGGNPSIAPGETKTVYLTVQNKSLDSYTLDITAQTPSGLEVMSAGGKAPFAAPETMQSSAAEKSGCHMSIAPGGQQTVDFQVRAEKDAPRRAYYSCRFLLKQEIEGNWTQMEVPFTLMTTNDWKLEADGISLGIFHGTDSAVRLKQAGLPGGKARTLTASSRLQLPEEKEVRLLVVCRKPAALLVDGRTVAESDLETPLIPAYHRAPSEKCATLRLSAGTHDVEIRLKDVEESDLFYFYVVNPANHFAAEIDCVPAADED</sequence>
<gene>
    <name evidence="2" type="ORF">H9717_10795</name>
</gene>